<keyword evidence="1" id="KW-0812">Transmembrane</keyword>
<reference evidence="2" key="1">
    <citation type="submission" date="2024-02" db="EMBL/GenBank/DDBJ databases">
        <title>Tomenella chthoni gen. nov. sp. nov., a member of the family Jonesiaceae isolated from bat guano.</title>
        <authorList>
            <person name="Miller S.L."/>
            <person name="King J."/>
            <person name="Sankaranarayanan K."/>
            <person name="Lawson P.A."/>
        </authorList>
    </citation>
    <scope>NUCLEOTIDE SEQUENCE</scope>
    <source>
        <strain evidence="2">BS-20</strain>
    </source>
</reference>
<feature type="transmembrane region" description="Helical" evidence="1">
    <location>
        <begin position="52"/>
        <end position="71"/>
    </location>
</feature>
<organism evidence="2">
    <name type="scientific">Jonesiaceae bacterium BS-20</name>
    <dbReference type="NCBI Taxonomy" id="3120821"/>
    <lineage>
        <taxon>Bacteria</taxon>
        <taxon>Bacillati</taxon>
        <taxon>Actinomycetota</taxon>
        <taxon>Actinomycetes</taxon>
        <taxon>Micrococcales</taxon>
        <taxon>Jonesiaceae</taxon>
    </lineage>
</organism>
<protein>
    <submittedName>
        <fullName evidence="2">Uncharacterized protein</fullName>
    </submittedName>
</protein>
<sequence>MTSENNSPEAIEEARKAAERAQQANWFLGGTLFVIATSAGIALTTALNDKSITFIGLAVGVVLFWAVNRFAKK</sequence>
<evidence type="ECO:0000313" key="2">
    <source>
        <dbReference type="EMBL" id="XBH21540.1"/>
    </source>
</evidence>
<evidence type="ECO:0000256" key="1">
    <source>
        <dbReference type="SAM" id="Phobius"/>
    </source>
</evidence>
<dbReference type="AlphaFoldDB" id="A0AAU7DW82"/>
<proteinExistence type="predicted"/>
<keyword evidence="1" id="KW-1133">Transmembrane helix</keyword>
<gene>
    <name evidence="2" type="ORF">V5R04_15240</name>
</gene>
<name>A0AAU7DW82_9MICO</name>
<keyword evidence="1" id="KW-0472">Membrane</keyword>
<accession>A0AAU7DW82</accession>
<feature type="transmembrane region" description="Helical" evidence="1">
    <location>
        <begin position="25"/>
        <end position="46"/>
    </location>
</feature>
<dbReference type="EMBL" id="CP146203">
    <property type="protein sequence ID" value="XBH21540.1"/>
    <property type="molecule type" value="Genomic_DNA"/>
</dbReference>